<accession>A0A1G8TSB1</accession>
<evidence type="ECO:0000313" key="2">
    <source>
        <dbReference type="Proteomes" id="UP000198894"/>
    </source>
</evidence>
<proteinExistence type="predicted"/>
<keyword evidence="2" id="KW-1185">Reference proteome</keyword>
<evidence type="ECO:0000313" key="1">
    <source>
        <dbReference type="EMBL" id="SDJ44476.1"/>
    </source>
</evidence>
<reference evidence="2" key="1">
    <citation type="submission" date="2016-10" db="EMBL/GenBank/DDBJ databases">
        <authorList>
            <person name="Varghese N."/>
            <person name="Submissions S."/>
        </authorList>
    </citation>
    <scope>NUCLEOTIDE SEQUENCE [LARGE SCALE GENOMIC DNA]</scope>
    <source>
        <strain evidence="2">CGMCC 1.11022</strain>
    </source>
</reference>
<dbReference type="AlphaFoldDB" id="A0A1G8TSB1"/>
<dbReference type="EMBL" id="FNEE01000006">
    <property type="protein sequence ID" value="SDJ44476.1"/>
    <property type="molecule type" value="Genomic_DNA"/>
</dbReference>
<name>A0A1G8TSB1_9HYPH</name>
<dbReference type="Proteomes" id="UP000198894">
    <property type="component" value="Unassembled WGS sequence"/>
</dbReference>
<organism evidence="1 2">
    <name type="scientific">Mesorhizobium muleiense</name>
    <dbReference type="NCBI Taxonomy" id="1004279"/>
    <lineage>
        <taxon>Bacteria</taxon>
        <taxon>Pseudomonadati</taxon>
        <taxon>Pseudomonadota</taxon>
        <taxon>Alphaproteobacteria</taxon>
        <taxon>Hyphomicrobiales</taxon>
        <taxon>Phyllobacteriaceae</taxon>
        <taxon>Mesorhizobium</taxon>
    </lineage>
</organism>
<protein>
    <submittedName>
        <fullName evidence="1">Uncharacterized protein</fullName>
    </submittedName>
</protein>
<sequence>MKKFGFSTANVETPFTMRGDMRDAKATQLG</sequence>
<gene>
    <name evidence="1" type="ORF">SAMN05428953_106166</name>
</gene>